<accession>A0A1E1KYA9</accession>
<feature type="compositionally biased region" description="Polar residues" evidence="1">
    <location>
        <begin position="142"/>
        <end position="160"/>
    </location>
</feature>
<sequence>MALPSAAEMTELMAVWKKMKDSSPMVLVMKWMAVMVKHLLPLQPVEPPIKRGFHSVFIELFPPQATFDTKVPSMNSDAGLARDPFLAFLIGVERLQEHISLGQTLEQTQLMVMSQASPNGSYLDVLKALSWRPMIQNAMGSSTEEDATLQQVVTSSQDSGISDKKAH</sequence>
<evidence type="ECO:0000313" key="2">
    <source>
        <dbReference type="EMBL" id="CZT03233.1"/>
    </source>
</evidence>
<name>A0A1E1KYA9_9HELO</name>
<evidence type="ECO:0000256" key="1">
    <source>
        <dbReference type="SAM" id="MobiDB-lite"/>
    </source>
</evidence>
<dbReference type="EMBL" id="FJUW01000027">
    <property type="protein sequence ID" value="CZT03233.1"/>
    <property type="molecule type" value="Genomic_DNA"/>
</dbReference>
<feature type="region of interest" description="Disordered" evidence="1">
    <location>
        <begin position="142"/>
        <end position="167"/>
    </location>
</feature>
<dbReference type="Proteomes" id="UP000178129">
    <property type="component" value="Unassembled WGS sequence"/>
</dbReference>
<dbReference type="AlphaFoldDB" id="A0A1E1KYA9"/>
<gene>
    <name evidence="2" type="ORF">RCO7_09246</name>
</gene>
<comment type="caution">
    <text evidence="2">The sequence shown here is derived from an EMBL/GenBank/DDBJ whole genome shotgun (WGS) entry which is preliminary data.</text>
</comment>
<dbReference type="InParanoid" id="A0A1E1KYA9"/>
<proteinExistence type="predicted"/>
<keyword evidence="3" id="KW-1185">Reference proteome</keyword>
<evidence type="ECO:0000313" key="3">
    <source>
        <dbReference type="Proteomes" id="UP000178129"/>
    </source>
</evidence>
<reference evidence="3" key="1">
    <citation type="submission" date="2016-03" db="EMBL/GenBank/DDBJ databases">
        <authorList>
            <person name="Ploux O."/>
        </authorList>
    </citation>
    <scope>NUCLEOTIDE SEQUENCE [LARGE SCALE GENOMIC DNA]</scope>
    <source>
        <strain evidence="3">UK7</strain>
    </source>
</reference>
<organism evidence="2 3">
    <name type="scientific">Rhynchosporium graminicola</name>
    <dbReference type="NCBI Taxonomy" id="2792576"/>
    <lineage>
        <taxon>Eukaryota</taxon>
        <taxon>Fungi</taxon>
        <taxon>Dikarya</taxon>
        <taxon>Ascomycota</taxon>
        <taxon>Pezizomycotina</taxon>
        <taxon>Leotiomycetes</taxon>
        <taxon>Helotiales</taxon>
        <taxon>Ploettnerulaceae</taxon>
        <taxon>Rhynchosporium</taxon>
    </lineage>
</organism>
<protein>
    <submittedName>
        <fullName evidence="2">Uncharacterized protein</fullName>
    </submittedName>
</protein>